<reference evidence="2" key="1">
    <citation type="submission" date="2019-11" db="EMBL/GenBank/DDBJ databases">
        <title>Genome sequence of Heliorestis convoluta strain HH, an alkaliphilic and minimalistic phototrophic bacterium from a soda lake in Egypt.</title>
        <authorList>
            <person name="Dewey E.D."/>
            <person name="Stokes L.M."/>
            <person name="Burchell B.M."/>
            <person name="Shaffer K.N."/>
            <person name="Huntington A.M."/>
            <person name="Baker J.M."/>
            <person name="Nadendla S."/>
            <person name="Giglio M.G."/>
            <person name="Touchman J.W."/>
            <person name="Blankenship R.E."/>
            <person name="Madigan M.T."/>
            <person name="Sattley W.M."/>
        </authorList>
    </citation>
    <scope>NUCLEOTIDE SEQUENCE [LARGE SCALE GENOMIC DNA]</scope>
    <source>
        <strain evidence="2">HH</strain>
    </source>
</reference>
<protein>
    <submittedName>
        <fullName evidence="1">Uncharacterized protein</fullName>
    </submittedName>
</protein>
<dbReference type="KEGG" id="hcv:FTV88_2724"/>
<gene>
    <name evidence="1" type="ORF">FTV88_2724</name>
</gene>
<evidence type="ECO:0000313" key="2">
    <source>
        <dbReference type="Proteomes" id="UP000366051"/>
    </source>
</evidence>
<proteinExistence type="predicted"/>
<organism evidence="1 2">
    <name type="scientific">Heliorestis convoluta</name>
    <dbReference type="NCBI Taxonomy" id="356322"/>
    <lineage>
        <taxon>Bacteria</taxon>
        <taxon>Bacillati</taxon>
        <taxon>Bacillota</taxon>
        <taxon>Clostridia</taxon>
        <taxon>Eubacteriales</taxon>
        <taxon>Heliobacteriaceae</taxon>
        <taxon>Heliorestis</taxon>
    </lineage>
</organism>
<accession>A0A5Q2N4G4</accession>
<keyword evidence="2" id="KW-1185">Reference proteome</keyword>
<evidence type="ECO:0000313" key="1">
    <source>
        <dbReference type="EMBL" id="QGG48813.1"/>
    </source>
</evidence>
<dbReference type="Proteomes" id="UP000366051">
    <property type="component" value="Chromosome"/>
</dbReference>
<name>A0A5Q2N4G4_9FIRM</name>
<dbReference type="EMBL" id="CP045875">
    <property type="protein sequence ID" value="QGG48813.1"/>
    <property type="molecule type" value="Genomic_DNA"/>
</dbReference>
<sequence length="39" mass="4951">MIHYDHGLFLFLQKFFKKDIEKKKFPEKRMLYKASCFFF</sequence>
<dbReference type="AlphaFoldDB" id="A0A5Q2N4G4"/>